<dbReference type="InterPro" id="IPR001245">
    <property type="entry name" value="Ser-Thr/Tyr_kinase_cat_dom"/>
</dbReference>
<keyword evidence="9" id="KW-1185">Reference proteome</keyword>
<dbReference type="PROSITE" id="PS50011">
    <property type="entry name" value="PROTEIN_KINASE_DOM"/>
    <property type="match status" value="1"/>
</dbReference>
<protein>
    <recommendedName>
        <fullName evidence="7">Protein kinase domain-containing protein</fullName>
    </recommendedName>
</protein>
<dbReference type="EMBL" id="JALLPJ020001398">
    <property type="protein sequence ID" value="KAL3765656.1"/>
    <property type="molecule type" value="Genomic_DNA"/>
</dbReference>
<evidence type="ECO:0000313" key="9">
    <source>
        <dbReference type="Proteomes" id="UP001530400"/>
    </source>
</evidence>
<feature type="compositionally biased region" description="Basic residues" evidence="5">
    <location>
        <begin position="232"/>
        <end position="241"/>
    </location>
</feature>
<keyword evidence="6" id="KW-1133">Transmembrane helix</keyword>
<evidence type="ECO:0000256" key="4">
    <source>
        <dbReference type="PROSITE-ProRule" id="PRU10141"/>
    </source>
</evidence>
<keyword evidence="1" id="KW-0808">Transferase</keyword>
<keyword evidence="6" id="KW-0812">Transmembrane</keyword>
<dbReference type="PROSITE" id="PS00108">
    <property type="entry name" value="PROTEIN_KINASE_ST"/>
    <property type="match status" value="1"/>
</dbReference>
<feature type="region of interest" description="Disordered" evidence="5">
    <location>
        <begin position="225"/>
        <end position="270"/>
    </location>
</feature>
<sequence length="1234" mass="136144">MWELEDGFEDSSIGHNEQRSDENLDMNLSPSMFSLLDSEQSDSDPTDSALTPLPCPCSVSTLESHSSSSSIVLQSTGTDPDCSELLDSDQRTRNEVYDSQRGTARQIQRGVLVGAVLSLFFVSYVITYASDSTLSWISTTHHQMRRYALVSKRSKVIGHQGYKEDKQSKAFALSTGRHRKLRYNNSYMETFDRKPAGRLHDDALDGELVKQFFSRHHKAHVYHANETMAGKRAQRYSRRKLQTTSTSSQLDPSSDDENKKSTTITPPKDPQLVVAGKLTVADGPCNVAQMNLKTGEWSLQQRIQLSLYNSYSGGEVYSLLANHTIAMNSNAKEFRAEGTSSKGSDRPHVLDTVFGNELIVVGAFDTTYRNSQTTYCSVGKWDGSQLSKIGEGLCNSALSKGMKITSAAIAGPNDVYVAGSFQTQVWNGEKHEFVKIFNIAHFNSVDQVWLPLPVGQITCSWCTVTILALAWDSERRQLHVAGKFNAIDGNNIPAGLAVYDQESGHLVAHPGGGLTMKNATEDGVGTAIQLDQESGVLYVMGAFERLTATGEECLGLAAYEIKTNSWTCLADPAHSVLPTGGGNMLLTPYGLLVAGKTTNSTTWPDHSRPYTVAVLKATIKKKVFIQTSGETGDDSIARDDDETMKTRRFKSNETHHNSTKDEIPNEPDHEFIWSWLPGFDGHDEAIHTLSNGFGDYVGTVFIGGDNFISKWSYKTVEVSCDAESDPKHPSAPPKSRTSLTSSSCTQKTFVPVTVDLSQDQVQGAIMAISQLEPYIKKGNKGEFMRPNVIGYTIVAYCVTLGAVIGMFIALMCNKSLSQTVLSFIFNRDAQSKGISLDTLTYGTVQNTNVAEAYHRAMSNRFVKHPHLLTLIDPQEIILHRIIGEGTFGRVWSAKWGNSSVAVKEFVFAQAAVAGKSRQQQAIVEEIIGEAGMMAILRHPNVLQLFGCSLTAQAIWIVSELCSLGSLRQVLDDRERAIPMEVRLNLALQVAEGMAYLHTQDPPIIHRDLKSHNIFVHETFAEFETRDKSNDSKQMKWLLGKRNDNSNSNSSGSDSGNGTEKSTKQPKSKVSMSAKIGDWGSARASLAGSRTMTHGVGTACWMAPEVLKHARSSKFSDVYGFGIVLWELATRREVYEGLESTQIIAMVANDHLRPEIPQGCPWNDLMVKCWSEVPNQRPQFDEIVKELNRLKPVVKTSTYTGESLKIPNWKVGVASYQKGELPPQQQPKDKKRRTG</sequence>
<organism evidence="8 9">
    <name type="scientific">Cyclotella atomus</name>
    <dbReference type="NCBI Taxonomy" id="382360"/>
    <lineage>
        <taxon>Eukaryota</taxon>
        <taxon>Sar</taxon>
        <taxon>Stramenopiles</taxon>
        <taxon>Ochrophyta</taxon>
        <taxon>Bacillariophyta</taxon>
        <taxon>Coscinodiscophyceae</taxon>
        <taxon>Thalassiosirophycidae</taxon>
        <taxon>Stephanodiscales</taxon>
        <taxon>Stephanodiscaceae</taxon>
        <taxon>Cyclotella</taxon>
    </lineage>
</organism>
<feature type="transmembrane region" description="Helical" evidence="6">
    <location>
        <begin position="110"/>
        <end position="129"/>
    </location>
</feature>
<keyword evidence="1" id="KW-0418">Kinase</keyword>
<dbReference type="CDD" id="cd13999">
    <property type="entry name" value="STKc_MAP3K-like"/>
    <property type="match status" value="1"/>
</dbReference>
<feature type="transmembrane region" description="Helical" evidence="6">
    <location>
        <begin position="788"/>
        <end position="811"/>
    </location>
</feature>
<evidence type="ECO:0000256" key="3">
    <source>
        <dbReference type="ARBA" id="ARBA00022840"/>
    </source>
</evidence>
<evidence type="ECO:0000259" key="7">
    <source>
        <dbReference type="PROSITE" id="PS50011"/>
    </source>
</evidence>
<evidence type="ECO:0000313" key="8">
    <source>
        <dbReference type="EMBL" id="KAL3765656.1"/>
    </source>
</evidence>
<dbReference type="Proteomes" id="UP001530400">
    <property type="component" value="Unassembled WGS sequence"/>
</dbReference>
<dbReference type="Gene3D" id="1.10.510.10">
    <property type="entry name" value="Transferase(Phosphotransferase) domain 1"/>
    <property type="match status" value="1"/>
</dbReference>
<feature type="domain" description="Protein kinase" evidence="7">
    <location>
        <begin position="876"/>
        <end position="1193"/>
    </location>
</feature>
<dbReference type="AlphaFoldDB" id="A0ABD3MS32"/>
<dbReference type="InterPro" id="IPR008271">
    <property type="entry name" value="Ser/Thr_kinase_AS"/>
</dbReference>
<feature type="region of interest" description="Disordered" evidence="5">
    <location>
        <begin position="1"/>
        <end position="28"/>
    </location>
</feature>
<feature type="region of interest" description="Disordered" evidence="5">
    <location>
        <begin position="1038"/>
        <end position="1073"/>
    </location>
</feature>
<dbReference type="Pfam" id="PF07714">
    <property type="entry name" value="PK_Tyr_Ser-Thr"/>
    <property type="match status" value="1"/>
</dbReference>
<feature type="binding site" evidence="4">
    <location>
        <position position="915"/>
    </location>
    <ligand>
        <name>ATP</name>
        <dbReference type="ChEBI" id="CHEBI:30616"/>
    </ligand>
</feature>
<dbReference type="InterPro" id="IPR011009">
    <property type="entry name" value="Kinase-like_dom_sf"/>
</dbReference>
<evidence type="ECO:0000256" key="2">
    <source>
        <dbReference type="ARBA" id="ARBA00022741"/>
    </source>
</evidence>
<name>A0ABD3MS32_9STRA</name>
<evidence type="ECO:0000256" key="5">
    <source>
        <dbReference type="SAM" id="MobiDB-lite"/>
    </source>
</evidence>
<comment type="caution">
    <text evidence="8">The sequence shown here is derived from an EMBL/GenBank/DDBJ whole genome shotgun (WGS) entry which is preliminary data.</text>
</comment>
<accession>A0ABD3MS32</accession>
<dbReference type="PROSITE" id="PS00107">
    <property type="entry name" value="PROTEIN_KINASE_ATP"/>
    <property type="match status" value="1"/>
</dbReference>
<dbReference type="InterPro" id="IPR017441">
    <property type="entry name" value="Protein_kinase_ATP_BS"/>
</dbReference>
<dbReference type="SUPFAM" id="SSF56112">
    <property type="entry name" value="Protein kinase-like (PK-like)"/>
    <property type="match status" value="1"/>
</dbReference>
<dbReference type="Gene3D" id="3.30.200.20">
    <property type="entry name" value="Phosphorylase Kinase, domain 1"/>
    <property type="match status" value="1"/>
</dbReference>
<feature type="compositionally biased region" description="Basic and acidic residues" evidence="5">
    <location>
        <begin position="88"/>
        <end position="98"/>
    </location>
</feature>
<dbReference type="GO" id="GO:0004674">
    <property type="term" value="F:protein serine/threonine kinase activity"/>
    <property type="evidence" value="ECO:0007669"/>
    <property type="project" value="UniProtKB-KW"/>
</dbReference>
<dbReference type="InterPro" id="IPR000719">
    <property type="entry name" value="Prot_kinase_dom"/>
</dbReference>
<gene>
    <name evidence="8" type="ORF">ACHAWO_003520</name>
</gene>
<feature type="compositionally biased region" description="Polar residues" evidence="5">
    <location>
        <begin position="242"/>
        <end position="252"/>
    </location>
</feature>
<keyword evidence="3 4" id="KW-0067">ATP-binding</keyword>
<dbReference type="InterPro" id="IPR051681">
    <property type="entry name" value="Ser/Thr_Kinases-Pseudokinases"/>
</dbReference>
<evidence type="ECO:0000256" key="6">
    <source>
        <dbReference type="SAM" id="Phobius"/>
    </source>
</evidence>
<proteinExistence type="predicted"/>
<keyword evidence="6" id="KW-0472">Membrane</keyword>
<keyword evidence="2 4" id="KW-0547">Nucleotide-binding</keyword>
<evidence type="ECO:0000256" key="1">
    <source>
        <dbReference type="ARBA" id="ARBA00022527"/>
    </source>
</evidence>
<keyword evidence="1" id="KW-0723">Serine/threonine-protein kinase</keyword>
<reference evidence="8 9" key="1">
    <citation type="submission" date="2024-10" db="EMBL/GenBank/DDBJ databases">
        <title>Updated reference genomes for cyclostephanoid diatoms.</title>
        <authorList>
            <person name="Roberts W.R."/>
            <person name="Alverson A.J."/>
        </authorList>
    </citation>
    <scope>NUCLEOTIDE SEQUENCE [LARGE SCALE GENOMIC DNA]</scope>
    <source>
        <strain evidence="8 9">AJA010-31</strain>
    </source>
</reference>
<feature type="region of interest" description="Disordered" evidence="5">
    <location>
        <begin position="70"/>
        <end position="98"/>
    </location>
</feature>
<dbReference type="GO" id="GO:0005524">
    <property type="term" value="F:ATP binding"/>
    <property type="evidence" value="ECO:0007669"/>
    <property type="project" value="UniProtKB-UniRule"/>
</dbReference>
<feature type="compositionally biased region" description="Low complexity" evidence="5">
    <location>
        <begin position="1044"/>
        <end position="1057"/>
    </location>
</feature>
<dbReference type="SMART" id="SM00220">
    <property type="entry name" value="S_TKc"/>
    <property type="match status" value="1"/>
</dbReference>
<dbReference type="PANTHER" id="PTHR44329">
    <property type="entry name" value="SERINE/THREONINE-PROTEIN KINASE TNNI3K-RELATED"/>
    <property type="match status" value="1"/>
</dbReference>
<feature type="region of interest" description="Disordered" evidence="5">
    <location>
        <begin position="722"/>
        <end position="742"/>
    </location>
</feature>